<dbReference type="PANTHER" id="PTHR39966">
    <property type="entry name" value="BLL2471 PROTEIN-RELATED"/>
    <property type="match status" value="1"/>
</dbReference>
<protein>
    <recommendedName>
        <fullName evidence="1">Hemerythrin-like domain-containing protein</fullName>
    </recommendedName>
</protein>
<evidence type="ECO:0000313" key="3">
    <source>
        <dbReference type="Proteomes" id="UP000327424"/>
    </source>
</evidence>
<dbReference type="OrthoDB" id="7349010at2"/>
<reference evidence="2 3" key="1">
    <citation type="submission" date="2019-09" db="EMBL/GenBank/DDBJ databases">
        <title>Hybrid Assembly of the complete Genome of the Deep-Sea Bacterium Moritella marina from long Nanopore and Illumina reads.</title>
        <authorList>
            <person name="Magin S."/>
            <person name="Georgoulis A."/>
            <person name="Papadimitriou K."/>
            <person name="Iliakis G."/>
            <person name="Vorgias C.E."/>
        </authorList>
    </citation>
    <scope>NUCLEOTIDE SEQUENCE [LARGE SCALE GENOMIC DNA]</scope>
    <source>
        <strain evidence="2 3">MP-1</strain>
    </source>
</reference>
<dbReference type="AlphaFoldDB" id="A0A5J6WNR2"/>
<dbReference type="Pfam" id="PF01814">
    <property type="entry name" value="Hemerythrin"/>
    <property type="match status" value="1"/>
</dbReference>
<organism evidence="2 3">
    <name type="scientific">Moritella marina ATCC 15381</name>
    <dbReference type="NCBI Taxonomy" id="1202962"/>
    <lineage>
        <taxon>Bacteria</taxon>
        <taxon>Pseudomonadati</taxon>
        <taxon>Pseudomonadota</taxon>
        <taxon>Gammaproteobacteria</taxon>
        <taxon>Alteromonadales</taxon>
        <taxon>Moritellaceae</taxon>
        <taxon>Moritella</taxon>
    </lineage>
</organism>
<dbReference type="Proteomes" id="UP000327424">
    <property type="component" value="Chromosome"/>
</dbReference>
<dbReference type="PANTHER" id="PTHR39966:SF1">
    <property type="entry name" value="HEMERYTHRIN-LIKE DOMAIN-CONTAINING PROTEIN"/>
    <property type="match status" value="1"/>
</dbReference>
<dbReference type="RefSeq" id="WP_019441594.1">
    <property type="nucleotide sequence ID" value="NZ_ALOE01000019.1"/>
</dbReference>
<keyword evidence="3" id="KW-1185">Reference proteome</keyword>
<name>A0A5J6WNR2_MORMI</name>
<dbReference type="EMBL" id="CP044399">
    <property type="protein sequence ID" value="QFI38951.1"/>
    <property type="molecule type" value="Genomic_DNA"/>
</dbReference>
<evidence type="ECO:0000313" key="2">
    <source>
        <dbReference type="EMBL" id="QFI38951.1"/>
    </source>
</evidence>
<dbReference type="GO" id="GO:0005886">
    <property type="term" value="C:plasma membrane"/>
    <property type="evidence" value="ECO:0007669"/>
    <property type="project" value="TreeGrafter"/>
</dbReference>
<evidence type="ECO:0000259" key="1">
    <source>
        <dbReference type="Pfam" id="PF01814"/>
    </source>
</evidence>
<accession>A0A5J6WNR2</accession>
<dbReference type="KEGG" id="mmaa:FR932_14345"/>
<gene>
    <name evidence="2" type="ORF">FR932_14345</name>
</gene>
<dbReference type="InterPro" id="IPR012312">
    <property type="entry name" value="Hemerythrin-like"/>
</dbReference>
<proteinExistence type="predicted"/>
<sequence>MLSLITKDHEQVELLLNVLTEQLAELESEQQGVNFKLMDDIVHYLRNYIDRYHHPKEDLIYSYYLENYVEDASMPNRLASEHQSLNFLSRELSSALNMIQLDSVMPFDELAKQLRGFVDKQRNHIQYENNVVMPLMAEKFTADDWCQVEHLWKNGDVQDIKTLAVFNDAYDRLKQRIIDAGFMHEIDEELCLV</sequence>
<feature type="domain" description="Hemerythrin-like" evidence="1">
    <location>
        <begin position="2"/>
        <end position="135"/>
    </location>
</feature>
<dbReference type="Gene3D" id="1.20.120.520">
    <property type="entry name" value="nmb1532 protein domain like"/>
    <property type="match status" value="1"/>
</dbReference>